<feature type="region of interest" description="Disordered" evidence="1">
    <location>
        <begin position="1"/>
        <end position="32"/>
    </location>
</feature>
<feature type="region of interest" description="Disordered" evidence="1">
    <location>
        <begin position="47"/>
        <end position="85"/>
    </location>
</feature>
<dbReference type="Proteomes" id="UP000275078">
    <property type="component" value="Unassembled WGS sequence"/>
</dbReference>
<name>A0A3N4IC56_ASCIM</name>
<protein>
    <submittedName>
        <fullName evidence="2">Uncharacterized protein</fullName>
    </submittedName>
</protein>
<evidence type="ECO:0000313" key="2">
    <source>
        <dbReference type="EMBL" id="RPA82238.1"/>
    </source>
</evidence>
<reference evidence="2 3" key="1">
    <citation type="journal article" date="2018" name="Nat. Ecol. Evol.">
        <title>Pezizomycetes genomes reveal the molecular basis of ectomycorrhizal truffle lifestyle.</title>
        <authorList>
            <person name="Murat C."/>
            <person name="Payen T."/>
            <person name="Noel B."/>
            <person name="Kuo A."/>
            <person name="Morin E."/>
            <person name="Chen J."/>
            <person name="Kohler A."/>
            <person name="Krizsan K."/>
            <person name="Balestrini R."/>
            <person name="Da Silva C."/>
            <person name="Montanini B."/>
            <person name="Hainaut M."/>
            <person name="Levati E."/>
            <person name="Barry K.W."/>
            <person name="Belfiori B."/>
            <person name="Cichocki N."/>
            <person name="Clum A."/>
            <person name="Dockter R.B."/>
            <person name="Fauchery L."/>
            <person name="Guy J."/>
            <person name="Iotti M."/>
            <person name="Le Tacon F."/>
            <person name="Lindquist E.A."/>
            <person name="Lipzen A."/>
            <person name="Malagnac F."/>
            <person name="Mello A."/>
            <person name="Molinier V."/>
            <person name="Miyauchi S."/>
            <person name="Poulain J."/>
            <person name="Riccioni C."/>
            <person name="Rubini A."/>
            <person name="Sitrit Y."/>
            <person name="Splivallo R."/>
            <person name="Traeger S."/>
            <person name="Wang M."/>
            <person name="Zifcakova L."/>
            <person name="Wipf D."/>
            <person name="Zambonelli A."/>
            <person name="Paolocci F."/>
            <person name="Nowrousian M."/>
            <person name="Ottonello S."/>
            <person name="Baldrian P."/>
            <person name="Spatafora J.W."/>
            <person name="Henrissat B."/>
            <person name="Nagy L.G."/>
            <person name="Aury J.M."/>
            <person name="Wincker P."/>
            <person name="Grigoriev I.V."/>
            <person name="Bonfante P."/>
            <person name="Martin F.M."/>
        </authorList>
    </citation>
    <scope>NUCLEOTIDE SEQUENCE [LARGE SCALE GENOMIC DNA]</scope>
    <source>
        <strain evidence="2 3">RN42</strain>
    </source>
</reference>
<feature type="compositionally biased region" description="Low complexity" evidence="1">
    <location>
        <begin position="1"/>
        <end position="20"/>
    </location>
</feature>
<gene>
    <name evidence="2" type="ORF">BJ508DRAFT_93478</name>
</gene>
<dbReference type="EMBL" id="ML119673">
    <property type="protein sequence ID" value="RPA82238.1"/>
    <property type="molecule type" value="Genomic_DNA"/>
</dbReference>
<accession>A0A3N4IC56</accession>
<sequence>MMASTSAAPAPRAPERPSTAYLSVPTFREHDPNDDIEVMSVLSFHREHHSDRPSTSSSLSSYVSDGDSSEEGDSRDHHQPPSAEMMKVFNPTTGELLSQIQRPSFATRPTNFPKSFADQSEIENAYMDLEGTIWALRGSLKLIAGNLTYVAFQAQQRADHHRLRLEKEHKLSTIVTILTEAQWEDTGSEVGEEDDVPELVHETASEATDAPVIWDEAVQPKEFEFPDEIFHVFATMQFMSRKITNLDWPEFKQFPEYDLSLEVDFFQKTQYWQHNLLWACLKNVESTMRRAVEYFGSYDPEVDLDAERLVALHNQMAFDIKIFQTLSNCTNDAAHKHIQRKVFEHLDADLFEILQK</sequence>
<feature type="compositionally biased region" description="Low complexity" evidence="1">
    <location>
        <begin position="53"/>
        <end position="66"/>
    </location>
</feature>
<organism evidence="2 3">
    <name type="scientific">Ascobolus immersus RN42</name>
    <dbReference type="NCBI Taxonomy" id="1160509"/>
    <lineage>
        <taxon>Eukaryota</taxon>
        <taxon>Fungi</taxon>
        <taxon>Dikarya</taxon>
        <taxon>Ascomycota</taxon>
        <taxon>Pezizomycotina</taxon>
        <taxon>Pezizomycetes</taxon>
        <taxon>Pezizales</taxon>
        <taxon>Ascobolaceae</taxon>
        <taxon>Ascobolus</taxon>
    </lineage>
</organism>
<proteinExistence type="predicted"/>
<dbReference type="AlphaFoldDB" id="A0A3N4IC56"/>
<evidence type="ECO:0000313" key="3">
    <source>
        <dbReference type="Proteomes" id="UP000275078"/>
    </source>
</evidence>
<evidence type="ECO:0000256" key="1">
    <source>
        <dbReference type="SAM" id="MobiDB-lite"/>
    </source>
</evidence>
<keyword evidence="3" id="KW-1185">Reference proteome</keyword>